<dbReference type="Gene3D" id="2.40.50.100">
    <property type="match status" value="1"/>
</dbReference>
<dbReference type="PANTHER" id="PTHR30386">
    <property type="entry name" value="MEMBRANE FUSION SUBUNIT OF EMRAB-TOLC MULTIDRUG EFFLUX PUMP"/>
    <property type="match status" value="1"/>
</dbReference>
<evidence type="ECO:0000259" key="10">
    <source>
        <dbReference type="Pfam" id="PF26002"/>
    </source>
</evidence>
<dbReference type="InterPro" id="IPR058625">
    <property type="entry name" value="MdtA-like_BSH"/>
</dbReference>
<dbReference type="Proteomes" id="UP000270743">
    <property type="component" value="Unassembled WGS sequence"/>
</dbReference>
<evidence type="ECO:0000256" key="6">
    <source>
        <dbReference type="ARBA" id="ARBA00023136"/>
    </source>
</evidence>
<dbReference type="PRINTS" id="PR01490">
    <property type="entry name" value="RTXTOXIND"/>
</dbReference>
<evidence type="ECO:0000256" key="7">
    <source>
        <dbReference type="SAM" id="Coils"/>
    </source>
</evidence>
<dbReference type="GO" id="GO:0016020">
    <property type="term" value="C:membrane"/>
    <property type="evidence" value="ECO:0007669"/>
    <property type="project" value="UniProtKB-SubCell"/>
</dbReference>
<evidence type="ECO:0000313" key="12">
    <source>
        <dbReference type="Proteomes" id="UP000270743"/>
    </source>
</evidence>
<evidence type="ECO:0000256" key="2">
    <source>
        <dbReference type="ARBA" id="ARBA00009477"/>
    </source>
</evidence>
<keyword evidence="6 8" id="KW-0472">Membrane</keyword>
<keyword evidence="3" id="KW-0813">Transport</keyword>
<comment type="similarity">
    <text evidence="2">Belongs to the membrane fusion protein (MFP) (TC 8.A.1) family.</text>
</comment>
<dbReference type="InterPro" id="IPR050739">
    <property type="entry name" value="MFP"/>
</dbReference>
<evidence type="ECO:0000313" key="11">
    <source>
        <dbReference type="EMBL" id="VDS09549.1"/>
    </source>
</evidence>
<evidence type="ECO:0000256" key="4">
    <source>
        <dbReference type="ARBA" id="ARBA00022692"/>
    </source>
</evidence>
<dbReference type="InterPro" id="IPR011053">
    <property type="entry name" value="Single_hybrid_motif"/>
</dbReference>
<reference evidence="11 12" key="1">
    <citation type="submission" date="2018-12" db="EMBL/GenBank/DDBJ databases">
        <authorList>
            <person name="Criscuolo A."/>
        </authorList>
    </citation>
    <scope>NUCLEOTIDE SEQUENCE [LARGE SCALE GENOMIC DNA]</scope>
    <source>
        <strain evidence="11">ACIP1116241</strain>
    </source>
</reference>
<dbReference type="PANTHER" id="PTHR30386:SF28">
    <property type="entry name" value="EXPORTED PROTEIN"/>
    <property type="match status" value="1"/>
</dbReference>
<feature type="domain" description="AprE-like beta-barrel" evidence="10">
    <location>
        <begin position="305"/>
        <end position="394"/>
    </location>
</feature>
<dbReference type="PROSITE" id="PS00543">
    <property type="entry name" value="HLYD_FAMILY"/>
    <property type="match status" value="1"/>
</dbReference>
<organism evidence="11 12">
    <name type="scientific">Paracoccus haematequi</name>
    <dbReference type="NCBI Taxonomy" id="2491866"/>
    <lineage>
        <taxon>Bacteria</taxon>
        <taxon>Pseudomonadati</taxon>
        <taxon>Pseudomonadota</taxon>
        <taxon>Alphaproteobacteria</taxon>
        <taxon>Rhodobacterales</taxon>
        <taxon>Paracoccaceae</taxon>
        <taxon>Paracoccus</taxon>
    </lineage>
</organism>
<protein>
    <submittedName>
        <fullName evidence="11">Colicin V secretion protein CvaA</fullName>
    </submittedName>
</protein>
<name>A0A3S4GS37_9RHOB</name>
<feature type="coiled-coil region" evidence="7">
    <location>
        <begin position="140"/>
        <end position="167"/>
    </location>
</feature>
<feature type="domain" description="Multidrug resistance protein MdtA-like barrel-sandwich hybrid" evidence="9">
    <location>
        <begin position="76"/>
        <end position="292"/>
    </location>
</feature>
<feature type="coiled-coil region" evidence="7">
    <location>
        <begin position="206"/>
        <end position="233"/>
    </location>
</feature>
<dbReference type="Pfam" id="PF25917">
    <property type="entry name" value="BSH_RND"/>
    <property type="match status" value="1"/>
</dbReference>
<evidence type="ECO:0000256" key="1">
    <source>
        <dbReference type="ARBA" id="ARBA00004167"/>
    </source>
</evidence>
<dbReference type="RefSeq" id="WP_126155180.1">
    <property type="nucleotide sequence ID" value="NZ_UZWE01000037.1"/>
</dbReference>
<accession>A0A3S4GS37</accession>
<keyword evidence="12" id="KW-1185">Reference proteome</keyword>
<keyword evidence="7" id="KW-0175">Coiled coil</keyword>
<evidence type="ECO:0000256" key="5">
    <source>
        <dbReference type="ARBA" id="ARBA00022989"/>
    </source>
</evidence>
<gene>
    <name evidence="11" type="primary">cvaA_1</name>
    <name evidence="11" type="ORF">PARHAE_02752</name>
</gene>
<keyword evidence="5 8" id="KW-1133">Transmembrane helix</keyword>
<dbReference type="EMBL" id="UZWE01000037">
    <property type="protein sequence ID" value="VDS09549.1"/>
    <property type="molecule type" value="Genomic_DNA"/>
</dbReference>
<proteinExistence type="inferred from homology"/>
<dbReference type="InterPro" id="IPR058982">
    <property type="entry name" value="Beta-barrel_AprE"/>
</dbReference>
<dbReference type="OrthoDB" id="9810980at2"/>
<keyword evidence="4 8" id="KW-0812">Transmembrane</keyword>
<evidence type="ECO:0000256" key="8">
    <source>
        <dbReference type="SAM" id="Phobius"/>
    </source>
</evidence>
<sequence>MAPLFRPESLQSRAQAWLGRPVVISRIPIIAFATFSIVFVVASALFVTFADYTRRIRVSGIILPQEGLTRVAAPQAGWITDLRVKEGEQVRRGDLLYTLSIDITTALGATQGAVSDILAHKRAELTQMLERDTQMRALEKQAIEARLSDLQREIPQIDEQLRLLQATISEFSDFAERQKDLMERGIAVSAEYEQRLRAFYAERAQLPALSREKVQAESRLNDLQAELASFDLRSEAQAADIRRQILDIDQQISESEARREVAVTAPRDGTVTGIITLAGQTVTAGTPLLTIVPDNRPLVAQLLAPGSAIGFLREGMPVLLRYQAFPYQKFGQYPGEVTVISRANLGPEGIGELRGDSQDAPVLYRVTVQPQQPHVNAYGRTEELQAGMEVEAHLLVETRPLYQWVLEPIYGLRGAVSGGES</sequence>
<evidence type="ECO:0000256" key="3">
    <source>
        <dbReference type="ARBA" id="ARBA00022448"/>
    </source>
</evidence>
<comment type="subcellular location">
    <subcellularLocation>
        <location evidence="1">Membrane</location>
        <topology evidence="1">Single-pass membrane protein</topology>
    </subcellularLocation>
</comment>
<dbReference type="Gene3D" id="2.40.30.170">
    <property type="match status" value="1"/>
</dbReference>
<dbReference type="AlphaFoldDB" id="A0A3S4GS37"/>
<dbReference type="SUPFAM" id="SSF51230">
    <property type="entry name" value="Single hybrid motif"/>
    <property type="match status" value="1"/>
</dbReference>
<dbReference type="Pfam" id="PF26002">
    <property type="entry name" value="Beta-barrel_AprE"/>
    <property type="match status" value="1"/>
</dbReference>
<feature type="transmembrane region" description="Helical" evidence="8">
    <location>
        <begin position="27"/>
        <end position="49"/>
    </location>
</feature>
<dbReference type="GO" id="GO:0009306">
    <property type="term" value="P:protein secretion"/>
    <property type="evidence" value="ECO:0007669"/>
    <property type="project" value="InterPro"/>
</dbReference>
<evidence type="ECO:0000259" key="9">
    <source>
        <dbReference type="Pfam" id="PF25917"/>
    </source>
</evidence>
<dbReference type="InterPro" id="IPR006144">
    <property type="entry name" value="Secretion_HlyD_CS"/>
</dbReference>